<dbReference type="STRING" id="1297742.A176_007094"/>
<sequence length="379" mass="39084">MGPDLLRGLGMNRTLLLGLWAFSTAACSGASAPPAPPERAAPAPLKEGVVQLAEASRAFVTVTPVKADASSAAVQAPARVAFRDGALSRVVPPLAGRVVSVHVRTGDTVKPGDALVTLDCPEAAAARTAVATATATLREAQLAFEREVRMFEQGVTTERERLAAETRLAEMQAELARAKASVGFVGTGNGTTVVLRAPLAGTVLSRSAVDGLAVQPGGDPLVEVGDPSALWVMADVFERDLSLVHEGARVQVTLPSVHAPLAGKVEWVGAVVAGGSRTAPVRITLDTPANGLRPGMFGRVRIDSPDAILTLPVEAVLLRNGKDSVVYVQEAAAGTYVRRPVVVAQPVDGRVQVIGGLSPGEQVVTRGALLLDGAADQLL</sequence>
<dbReference type="InterPro" id="IPR051909">
    <property type="entry name" value="MFP_Cation_Efflux"/>
</dbReference>
<dbReference type="Gene3D" id="2.40.30.170">
    <property type="match status" value="1"/>
</dbReference>
<dbReference type="InterPro" id="IPR058792">
    <property type="entry name" value="Beta-barrel_RND_2"/>
</dbReference>
<dbReference type="GO" id="GO:0016020">
    <property type="term" value="C:membrane"/>
    <property type="evidence" value="ECO:0007669"/>
    <property type="project" value="InterPro"/>
</dbReference>
<dbReference type="Gene3D" id="2.40.50.100">
    <property type="match status" value="1"/>
</dbReference>
<dbReference type="eggNOG" id="COG0845">
    <property type="taxonomic scope" value="Bacteria"/>
</dbReference>
<feature type="domain" description="CusB-like beta-barrel" evidence="3">
    <location>
        <begin position="230"/>
        <end position="304"/>
    </location>
</feature>
<evidence type="ECO:0000256" key="1">
    <source>
        <dbReference type="ARBA" id="ARBA00009477"/>
    </source>
</evidence>
<organism evidence="5 6">
    <name type="scientific">Pseudomyxococcus hansupus</name>
    <dbReference type="NCBI Taxonomy" id="1297742"/>
    <lineage>
        <taxon>Bacteria</taxon>
        <taxon>Pseudomonadati</taxon>
        <taxon>Myxococcota</taxon>
        <taxon>Myxococcia</taxon>
        <taxon>Myxococcales</taxon>
        <taxon>Cystobacterineae</taxon>
        <taxon>Myxococcaceae</taxon>
        <taxon>Pseudomyxococcus</taxon>
    </lineage>
</organism>
<evidence type="ECO:0000313" key="5">
    <source>
        <dbReference type="EMBL" id="AKQ70182.1"/>
    </source>
</evidence>
<keyword evidence="6" id="KW-1185">Reference proteome</keyword>
<feature type="domain" description="CzcB-like barrel-sandwich hybrid" evidence="4">
    <location>
        <begin position="88"/>
        <end position="216"/>
    </location>
</feature>
<dbReference type="Pfam" id="PF25973">
    <property type="entry name" value="BSH_CzcB"/>
    <property type="match status" value="1"/>
</dbReference>
<gene>
    <name evidence="5" type="ORF">A176_007094</name>
</gene>
<dbReference type="AlphaFoldDB" id="A0A0H4XP86"/>
<dbReference type="PROSITE" id="PS51257">
    <property type="entry name" value="PROKAR_LIPOPROTEIN"/>
    <property type="match status" value="1"/>
</dbReference>
<protein>
    <submittedName>
        <fullName evidence="5">Putative Co/Zn/Cd efflux system membrane fusion protein</fullName>
    </submittedName>
</protein>
<dbReference type="Pfam" id="PF25954">
    <property type="entry name" value="Beta-barrel_RND_2"/>
    <property type="match status" value="1"/>
</dbReference>
<dbReference type="GO" id="GO:0022857">
    <property type="term" value="F:transmembrane transporter activity"/>
    <property type="evidence" value="ECO:0007669"/>
    <property type="project" value="InterPro"/>
</dbReference>
<dbReference type="KEGG" id="mym:A176_007094"/>
<name>A0A0H4XP86_9BACT</name>
<dbReference type="Gene3D" id="2.40.420.20">
    <property type="match status" value="1"/>
</dbReference>
<accession>A0A0H4XP86</accession>
<keyword evidence="2" id="KW-0813">Transport</keyword>
<evidence type="ECO:0000313" key="6">
    <source>
        <dbReference type="Proteomes" id="UP000009026"/>
    </source>
</evidence>
<evidence type="ECO:0000256" key="2">
    <source>
        <dbReference type="ARBA" id="ARBA00022448"/>
    </source>
</evidence>
<dbReference type="InterPro" id="IPR058647">
    <property type="entry name" value="BSH_CzcB-like"/>
</dbReference>
<proteinExistence type="inferred from homology"/>
<dbReference type="FunFam" id="2.40.30.170:FF:000010">
    <property type="entry name" value="Efflux RND transporter periplasmic adaptor subunit"/>
    <property type="match status" value="1"/>
</dbReference>
<dbReference type="InterPro" id="IPR006143">
    <property type="entry name" value="RND_pump_MFP"/>
</dbReference>
<reference evidence="5 6" key="1">
    <citation type="journal article" date="2016" name="PLoS ONE">
        <title>Complete Genome Sequence and Comparative Genomics of a Novel Myxobacterium Myxococcus hansupus.</title>
        <authorList>
            <person name="Sharma G."/>
            <person name="Narwani T."/>
            <person name="Subramanian S."/>
        </authorList>
    </citation>
    <scope>NUCLEOTIDE SEQUENCE [LARGE SCALE GENOMIC DNA]</scope>
    <source>
        <strain evidence="6">mixupus</strain>
    </source>
</reference>
<evidence type="ECO:0000259" key="4">
    <source>
        <dbReference type="Pfam" id="PF25973"/>
    </source>
</evidence>
<dbReference type="PATRIC" id="fig|1297742.4.peg.7206"/>
<comment type="similarity">
    <text evidence="1">Belongs to the membrane fusion protein (MFP) (TC 8.A.1) family.</text>
</comment>
<dbReference type="Proteomes" id="UP000009026">
    <property type="component" value="Chromosome"/>
</dbReference>
<dbReference type="NCBIfam" id="TIGR01730">
    <property type="entry name" value="RND_mfp"/>
    <property type="match status" value="1"/>
</dbReference>
<dbReference type="SUPFAM" id="SSF111369">
    <property type="entry name" value="HlyD-like secretion proteins"/>
    <property type="match status" value="1"/>
</dbReference>
<evidence type="ECO:0000259" key="3">
    <source>
        <dbReference type="Pfam" id="PF25954"/>
    </source>
</evidence>
<dbReference type="PANTHER" id="PTHR30097">
    <property type="entry name" value="CATION EFFLUX SYSTEM PROTEIN CUSB"/>
    <property type="match status" value="1"/>
</dbReference>
<dbReference type="EMBL" id="CP012109">
    <property type="protein sequence ID" value="AKQ70182.1"/>
    <property type="molecule type" value="Genomic_DNA"/>
</dbReference>